<feature type="domain" description="D-glutamate N-acetyltransferase-like C-terminal" evidence="1">
    <location>
        <begin position="58"/>
        <end position="257"/>
    </location>
</feature>
<sequence length="265" mass="29070">RPVIREAIEHRLNVVAGLHEFLNDDPEFVKLAETHGVRLVDVRKPRPIRESKQFSDLARKLPCLRIPVLGTDGAIGKRTTALLLTDALNAAGVPAAFVATGQTGLLQGSAYGVPLDSIKADFMVGELESEVVRAYDETQARVIVVEGQGSISHPAYVCGTRAIIMASMPSAILMMHAPARKTRSFRRDVVAWPMPSVDEEIEWLQFYTRRIGGGKVVGIGINHENMTREEVEAVVGTYEQKYGIPTADPLWHGCGKFVAAIQRMT</sequence>
<protein>
    <submittedName>
        <fullName evidence="3">DUF1611 domain-containing protein</fullName>
    </submittedName>
</protein>
<dbReference type="Gene3D" id="3.40.50.720">
    <property type="entry name" value="NAD(P)-binding Rossmann-like Domain"/>
    <property type="match status" value="1"/>
</dbReference>
<feature type="domain" description="D-glutamate N-acetyltransferase-like N-terminal" evidence="2">
    <location>
        <begin position="1"/>
        <end position="45"/>
    </location>
</feature>
<dbReference type="InterPro" id="IPR035402">
    <property type="entry name" value="DgcN-like_N"/>
</dbReference>
<dbReference type="EMBL" id="VBAL01000186">
    <property type="protein sequence ID" value="TMI98104.1"/>
    <property type="molecule type" value="Genomic_DNA"/>
</dbReference>
<organism evidence="3 4">
    <name type="scientific">Candidatus Segetimicrobium genomatis</name>
    <dbReference type="NCBI Taxonomy" id="2569760"/>
    <lineage>
        <taxon>Bacteria</taxon>
        <taxon>Bacillati</taxon>
        <taxon>Candidatus Sysuimicrobiota</taxon>
        <taxon>Candidatus Sysuimicrobiia</taxon>
        <taxon>Candidatus Sysuimicrobiales</taxon>
        <taxon>Candidatus Segetimicrobiaceae</taxon>
        <taxon>Candidatus Segetimicrobium</taxon>
    </lineage>
</organism>
<reference evidence="3 4" key="1">
    <citation type="journal article" date="2019" name="Nat. Microbiol.">
        <title>Mediterranean grassland soil C-N compound turnover is dependent on rainfall and depth, and is mediated by genomically divergent microorganisms.</title>
        <authorList>
            <person name="Diamond S."/>
            <person name="Andeer P.F."/>
            <person name="Li Z."/>
            <person name="Crits-Christoph A."/>
            <person name="Burstein D."/>
            <person name="Anantharaman K."/>
            <person name="Lane K.R."/>
            <person name="Thomas B.C."/>
            <person name="Pan C."/>
            <person name="Northen T.R."/>
            <person name="Banfield J.F."/>
        </authorList>
    </citation>
    <scope>NUCLEOTIDE SEQUENCE [LARGE SCALE GENOMIC DNA]</scope>
    <source>
        <strain evidence="3">NP_4</strain>
    </source>
</reference>
<dbReference type="Pfam" id="PF17396">
    <property type="entry name" value="DUF1611_N"/>
    <property type="match status" value="1"/>
</dbReference>
<dbReference type="InterPro" id="IPR011669">
    <property type="entry name" value="DgcN-like"/>
</dbReference>
<gene>
    <name evidence="3" type="ORF">E6H01_12770</name>
</gene>
<dbReference type="InterPro" id="IPR027417">
    <property type="entry name" value="P-loop_NTPase"/>
</dbReference>
<dbReference type="Pfam" id="PF07755">
    <property type="entry name" value="DUF1611"/>
    <property type="match status" value="1"/>
</dbReference>
<dbReference type="InterPro" id="IPR035086">
    <property type="entry name" value="DgcN-like_C"/>
</dbReference>
<proteinExistence type="predicted"/>
<evidence type="ECO:0000313" key="3">
    <source>
        <dbReference type="EMBL" id="TMI98104.1"/>
    </source>
</evidence>
<evidence type="ECO:0000313" key="4">
    <source>
        <dbReference type="Proteomes" id="UP000319353"/>
    </source>
</evidence>
<evidence type="ECO:0000259" key="2">
    <source>
        <dbReference type="Pfam" id="PF17396"/>
    </source>
</evidence>
<dbReference type="Gene3D" id="3.40.50.300">
    <property type="entry name" value="P-loop containing nucleotide triphosphate hydrolases"/>
    <property type="match status" value="1"/>
</dbReference>
<dbReference type="PANTHER" id="PTHR40690">
    <property type="entry name" value="GLL3100 PROTEIN"/>
    <property type="match status" value="1"/>
</dbReference>
<dbReference type="PANTHER" id="PTHR40690:SF1">
    <property type="entry name" value="DUF1611 DOMAIN-CONTAINING PROTEIN"/>
    <property type="match status" value="1"/>
</dbReference>
<dbReference type="Proteomes" id="UP000319353">
    <property type="component" value="Unassembled WGS sequence"/>
</dbReference>
<dbReference type="SUPFAM" id="SSF52540">
    <property type="entry name" value="P-loop containing nucleoside triphosphate hydrolases"/>
    <property type="match status" value="1"/>
</dbReference>
<accession>A0A537KQT4</accession>
<feature type="non-terminal residue" evidence="3">
    <location>
        <position position="1"/>
    </location>
</feature>
<dbReference type="AlphaFoldDB" id="A0A537KQT4"/>
<name>A0A537KQT4_9BACT</name>
<comment type="caution">
    <text evidence="3">The sequence shown here is derived from an EMBL/GenBank/DDBJ whole genome shotgun (WGS) entry which is preliminary data.</text>
</comment>
<evidence type="ECO:0000259" key="1">
    <source>
        <dbReference type="Pfam" id="PF07755"/>
    </source>
</evidence>